<accession>A0A1H0HJW5</accession>
<proteinExistence type="predicted"/>
<sequence length="134" mass="14769">MGIRDVLRGLRSGGKTTEDDGLDAEAPEPTWFQPRYDGCYQVAGAGIVLRFLPGGRAFESTDGDDPGPQQQNPCRGEYTAAGRFNVQRQFERIVSYIVHEADPIAIRDGFEANRFDAATRVAADLQFVFKPDAD</sequence>
<organism evidence="2 3">
    <name type="scientific">Nakamurella panacisegetis</name>
    <dbReference type="NCBI Taxonomy" id="1090615"/>
    <lineage>
        <taxon>Bacteria</taxon>
        <taxon>Bacillati</taxon>
        <taxon>Actinomycetota</taxon>
        <taxon>Actinomycetes</taxon>
        <taxon>Nakamurellales</taxon>
        <taxon>Nakamurellaceae</taxon>
        <taxon>Nakamurella</taxon>
    </lineage>
</organism>
<dbReference type="RefSeq" id="WP_157695090.1">
    <property type="nucleotide sequence ID" value="NZ_LT629710.1"/>
</dbReference>
<evidence type="ECO:0000313" key="3">
    <source>
        <dbReference type="Proteomes" id="UP000198741"/>
    </source>
</evidence>
<dbReference type="EMBL" id="LT629710">
    <property type="protein sequence ID" value="SDO19472.1"/>
    <property type="molecule type" value="Genomic_DNA"/>
</dbReference>
<reference evidence="2 3" key="1">
    <citation type="submission" date="2016-10" db="EMBL/GenBank/DDBJ databases">
        <authorList>
            <person name="de Groot N.N."/>
        </authorList>
    </citation>
    <scope>NUCLEOTIDE SEQUENCE [LARGE SCALE GENOMIC DNA]</scope>
    <source>
        <strain evidence="3">P4-7,KCTC 19426,CECT 7604</strain>
    </source>
</reference>
<keyword evidence="3" id="KW-1185">Reference proteome</keyword>
<name>A0A1H0HJW5_9ACTN</name>
<gene>
    <name evidence="2" type="ORF">SAMN04515671_0102</name>
</gene>
<dbReference type="AlphaFoldDB" id="A0A1H0HJW5"/>
<protein>
    <submittedName>
        <fullName evidence="2">Uncharacterized protein</fullName>
    </submittedName>
</protein>
<dbReference type="OrthoDB" id="5196199at2"/>
<feature type="region of interest" description="Disordered" evidence="1">
    <location>
        <begin position="1"/>
        <end position="28"/>
    </location>
</feature>
<evidence type="ECO:0000313" key="2">
    <source>
        <dbReference type="EMBL" id="SDO19472.1"/>
    </source>
</evidence>
<dbReference type="Proteomes" id="UP000198741">
    <property type="component" value="Chromosome I"/>
</dbReference>
<evidence type="ECO:0000256" key="1">
    <source>
        <dbReference type="SAM" id="MobiDB-lite"/>
    </source>
</evidence>